<accession>A0A6S6RVQ1</accession>
<reference evidence="1" key="1">
    <citation type="submission" date="2020-01" db="EMBL/GenBank/DDBJ databases">
        <authorList>
            <person name="Meier V. D."/>
            <person name="Meier V D."/>
        </authorList>
    </citation>
    <scope>NUCLEOTIDE SEQUENCE</scope>
    <source>
        <strain evidence="1">HLG_WM_MAG_10</strain>
    </source>
</reference>
<proteinExistence type="predicted"/>
<feature type="non-terminal residue" evidence="1">
    <location>
        <position position="22"/>
    </location>
</feature>
<protein>
    <submittedName>
        <fullName evidence="1">Uncharacterized protein</fullName>
    </submittedName>
</protein>
<organism evidence="1">
    <name type="scientific">uncultured Aureispira sp</name>
    <dbReference type="NCBI Taxonomy" id="1331704"/>
    <lineage>
        <taxon>Bacteria</taxon>
        <taxon>Pseudomonadati</taxon>
        <taxon>Bacteroidota</taxon>
        <taxon>Saprospiria</taxon>
        <taxon>Saprospirales</taxon>
        <taxon>Saprospiraceae</taxon>
        <taxon>Aureispira</taxon>
        <taxon>environmental samples</taxon>
    </lineage>
</organism>
<gene>
    <name evidence="1" type="ORF">HELGO_WM28977</name>
</gene>
<name>A0A6S6RVQ1_9BACT</name>
<dbReference type="EMBL" id="CACVAQ010000024">
    <property type="protein sequence ID" value="CAA6799238.1"/>
    <property type="molecule type" value="Genomic_DNA"/>
</dbReference>
<evidence type="ECO:0000313" key="1">
    <source>
        <dbReference type="EMBL" id="CAA6799238.1"/>
    </source>
</evidence>
<sequence>MAVIRRGRIQTFDNNNKSKVIV</sequence>
<dbReference type="AlphaFoldDB" id="A0A6S6RVQ1"/>